<keyword evidence="2" id="KW-1185">Reference proteome</keyword>
<reference evidence="1 2" key="1">
    <citation type="submission" date="2017-10" db="EMBL/GenBank/DDBJ databases">
        <title>Comparative genomics in systemic dimorphic fungi from Ajellomycetaceae.</title>
        <authorList>
            <person name="Munoz J.F."/>
            <person name="Mcewen J.G."/>
            <person name="Clay O.K."/>
            <person name="Cuomo C.A."/>
        </authorList>
    </citation>
    <scope>NUCLEOTIDE SEQUENCE [LARGE SCALE GENOMIC DNA]</scope>
    <source>
        <strain evidence="1 2">UAMH130</strain>
    </source>
</reference>
<evidence type="ECO:0000313" key="1">
    <source>
        <dbReference type="EMBL" id="PGG94955.1"/>
    </source>
</evidence>
<proteinExistence type="predicted"/>
<gene>
    <name evidence="1" type="ORF">GX51_08333</name>
</gene>
<dbReference type="Proteomes" id="UP000224080">
    <property type="component" value="Unassembled WGS sequence"/>
</dbReference>
<sequence length="220" mass="25306">LPSHPLLFDEVIGAILCTQCLHAITYPAVKTHLQLNHKFNYEDAIWVTEFLPAPAHSFNYTSMAGLGWPVYSLYVKIHFNEFECVFPKYEYYCLKLSTIHKHTSTCHRNEDWNSKKPKYISGLTLSNLFPSRIKYYPVTVPTAAENTHTSDKLLALKDTYAIIQHQVSVSLAIASKESSHMTGWDKWIKYLIVYKDQDMTKISSLSHVSLEDDAESYDHL</sequence>
<feature type="non-terminal residue" evidence="1">
    <location>
        <position position="1"/>
    </location>
</feature>
<accession>A0A2B7WE67</accession>
<dbReference type="EMBL" id="PDNC01000347">
    <property type="protein sequence ID" value="PGG94955.1"/>
    <property type="molecule type" value="Genomic_DNA"/>
</dbReference>
<comment type="caution">
    <text evidence="1">The sequence shown here is derived from an EMBL/GenBank/DDBJ whole genome shotgun (WGS) entry which is preliminary data.</text>
</comment>
<dbReference type="AlphaFoldDB" id="A0A2B7WE67"/>
<protein>
    <submittedName>
        <fullName evidence="1">Uncharacterized protein</fullName>
    </submittedName>
</protein>
<evidence type="ECO:0000313" key="2">
    <source>
        <dbReference type="Proteomes" id="UP000224080"/>
    </source>
</evidence>
<organism evidence="1 2">
    <name type="scientific">Blastomyces parvus</name>
    <dbReference type="NCBI Taxonomy" id="2060905"/>
    <lineage>
        <taxon>Eukaryota</taxon>
        <taxon>Fungi</taxon>
        <taxon>Dikarya</taxon>
        <taxon>Ascomycota</taxon>
        <taxon>Pezizomycotina</taxon>
        <taxon>Eurotiomycetes</taxon>
        <taxon>Eurotiomycetidae</taxon>
        <taxon>Onygenales</taxon>
        <taxon>Ajellomycetaceae</taxon>
        <taxon>Blastomyces</taxon>
    </lineage>
</organism>
<name>A0A2B7WE67_9EURO</name>